<keyword evidence="3" id="KW-1185">Reference proteome</keyword>
<dbReference type="OrthoDB" id="627554at2"/>
<keyword evidence="2" id="KW-0378">Hydrolase</keyword>
<protein>
    <submittedName>
        <fullName evidence="2">Acyloxyacyl hydrolase</fullName>
    </submittedName>
</protein>
<dbReference type="Proteomes" id="UP000468650">
    <property type="component" value="Unassembled WGS sequence"/>
</dbReference>
<dbReference type="RefSeq" id="WP_151666095.1">
    <property type="nucleotide sequence ID" value="NZ_WBVO01000001.1"/>
</dbReference>
<feature type="chain" id="PRO_5027015877" evidence="1">
    <location>
        <begin position="19"/>
        <end position="373"/>
    </location>
</feature>
<dbReference type="Pfam" id="PF09411">
    <property type="entry name" value="PagL"/>
    <property type="match status" value="1"/>
</dbReference>
<keyword evidence="1" id="KW-0732">Signal</keyword>
<comment type="caution">
    <text evidence="2">The sequence shown here is derived from an EMBL/GenBank/DDBJ whole genome shotgun (WGS) entry which is preliminary data.</text>
</comment>
<reference evidence="2 3" key="1">
    <citation type="submission" date="2019-09" db="EMBL/GenBank/DDBJ databases">
        <title>Genomes of family Cryomorphaceae.</title>
        <authorList>
            <person name="Bowman J.P."/>
        </authorList>
    </citation>
    <scope>NUCLEOTIDE SEQUENCE [LARGE SCALE GENOMIC DNA]</scope>
    <source>
        <strain evidence="2 3">LMG 25704</strain>
    </source>
</reference>
<gene>
    <name evidence="2" type="ORF">F8C67_01905</name>
</gene>
<evidence type="ECO:0000256" key="1">
    <source>
        <dbReference type="SAM" id="SignalP"/>
    </source>
</evidence>
<dbReference type="AlphaFoldDB" id="A0A6N6RLS0"/>
<proteinExistence type="predicted"/>
<dbReference type="InterPro" id="IPR018550">
    <property type="entry name" value="Lipid-A_deacylase-rel"/>
</dbReference>
<dbReference type="GO" id="GO:0016787">
    <property type="term" value="F:hydrolase activity"/>
    <property type="evidence" value="ECO:0007669"/>
    <property type="project" value="UniProtKB-KW"/>
</dbReference>
<name>A0A6N6RLS0_9FLAO</name>
<evidence type="ECO:0000313" key="2">
    <source>
        <dbReference type="EMBL" id="KAB2814516.1"/>
    </source>
</evidence>
<sequence>MKFQSTILMLCISLFALAQESEKKGRFMFVEARGHSGIHFYTGESLESALSSGYGSLEIRVGWQTDGTQAWTGAYGYPSYGFGWYSGAIGNPEILGQPNALYGFLSFPISINRRHTFISDLAFGYTYDLNPYDPENNPLNDAIGARGAVYFNWGWGGRYNLNRELDLTYGIDFTHFSNGRSFQPNYGLNMMGLFLGTRYHFNTQQNEVDDDIRPELILPVRPDYPNEWPDYSNTSEHNVLLYTAIGTTQNGEDAGTSNRYFNSSITLEYQYFFNMKHAVVGGLDFFYDGSLVAFDEDPNMFGYHLGYDYRVWIFSIRLQAGGYFSAPERKGGFFFRPAAKFDIYEGLYAQVGLKTLNGGAADWVEFGVGYELW</sequence>
<dbReference type="EMBL" id="WBVO01000001">
    <property type="protein sequence ID" value="KAB2814516.1"/>
    <property type="molecule type" value="Genomic_DNA"/>
</dbReference>
<feature type="signal peptide" evidence="1">
    <location>
        <begin position="1"/>
        <end position="18"/>
    </location>
</feature>
<dbReference type="Gene3D" id="2.40.160.20">
    <property type="match status" value="1"/>
</dbReference>
<evidence type="ECO:0000313" key="3">
    <source>
        <dbReference type="Proteomes" id="UP000468650"/>
    </source>
</evidence>
<accession>A0A6N6RLS0</accession>
<organism evidence="2 3">
    <name type="scientific">Phaeocystidibacter luteus</name>
    <dbReference type="NCBI Taxonomy" id="911197"/>
    <lineage>
        <taxon>Bacteria</taxon>
        <taxon>Pseudomonadati</taxon>
        <taxon>Bacteroidota</taxon>
        <taxon>Flavobacteriia</taxon>
        <taxon>Flavobacteriales</taxon>
        <taxon>Phaeocystidibacteraceae</taxon>
        <taxon>Phaeocystidibacter</taxon>
    </lineage>
</organism>